<proteinExistence type="predicted"/>
<dbReference type="PANTHER" id="PTHR43794:SF11">
    <property type="entry name" value="AMIDOHYDROLASE-RELATED DOMAIN-CONTAINING PROTEIN"/>
    <property type="match status" value="1"/>
</dbReference>
<evidence type="ECO:0000313" key="8">
    <source>
        <dbReference type="EMBL" id="CAB5033294.1"/>
    </source>
</evidence>
<accession>A0A6J6ZWR5</accession>
<dbReference type="EMBL" id="CAFBLJ010000044">
    <property type="protein sequence ID" value="CAB4870433.1"/>
    <property type="molecule type" value="Genomic_DNA"/>
</dbReference>
<dbReference type="Gene3D" id="3.20.20.140">
    <property type="entry name" value="Metal-dependent hydrolases"/>
    <property type="match status" value="1"/>
</dbReference>
<evidence type="ECO:0000313" key="4">
    <source>
        <dbReference type="EMBL" id="CAB4786375.1"/>
    </source>
</evidence>
<dbReference type="EMBL" id="CAEZZP010000159">
    <property type="protein sequence ID" value="CAB4786375.1"/>
    <property type="molecule type" value="Genomic_DNA"/>
</dbReference>
<dbReference type="AlphaFoldDB" id="A0A6J6ZWR5"/>
<keyword evidence="1" id="KW-0378">Hydrolase</keyword>
<dbReference type="EMBL" id="CAFBPS010000100">
    <property type="protein sequence ID" value="CAB5033294.1"/>
    <property type="molecule type" value="Genomic_DNA"/>
</dbReference>
<organism evidence="5">
    <name type="scientific">freshwater metagenome</name>
    <dbReference type="NCBI Taxonomy" id="449393"/>
    <lineage>
        <taxon>unclassified sequences</taxon>
        <taxon>metagenomes</taxon>
        <taxon>ecological metagenomes</taxon>
    </lineage>
</organism>
<protein>
    <submittedName>
        <fullName evidence="5">Unannotated protein</fullName>
    </submittedName>
</protein>
<gene>
    <name evidence="3" type="ORF">UFOPK2658_01628</name>
    <name evidence="4" type="ORF">UFOPK2880_01743</name>
    <name evidence="5" type="ORF">UFOPK3004_02059</name>
    <name evidence="6" type="ORF">UFOPK3304_00965</name>
    <name evidence="7" type="ORF">UFOPK3494_00532</name>
    <name evidence="8" type="ORF">UFOPK4134_01231</name>
</gene>
<dbReference type="SUPFAM" id="SSF51556">
    <property type="entry name" value="Metallo-dependent hydrolases"/>
    <property type="match status" value="1"/>
</dbReference>
<dbReference type="EMBL" id="CAEZYH010000098">
    <property type="protein sequence ID" value="CAB4730043.1"/>
    <property type="molecule type" value="Genomic_DNA"/>
</dbReference>
<evidence type="ECO:0000313" key="6">
    <source>
        <dbReference type="EMBL" id="CAB4870433.1"/>
    </source>
</evidence>
<dbReference type="EMBL" id="CAFAAL010000321">
    <property type="protein sequence ID" value="CAB4824993.1"/>
    <property type="molecule type" value="Genomic_DNA"/>
</dbReference>
<evidence type="ECO:0000313" key="3">
    <source>
        <dbReference type="EMBL" id="CAB4730043.1"/>
    </source>
</evidence>
<dbReference type="InterPro" id="IPR032466">
    <property type="entry name" value="Metal_Hydrolase"/>
</dbReference>
<dbReference type="InterPro" id="IPR050287">
    <property type="entry name" value="MTA/SAH_deaminase"/>
</dbReference>
<dbReference type="PANTHER" id="PTHR43794">
    <property type="entry name" value="AMINOHYDROLASE SSNA-RELATED"/>
    <property type="match status" value="1"/>
</dbReference>
<dbReference type="SUPFAM" id="SSF51338">
    <property type="entry name" value="Composite domain of metallo-dependent hydrolases"/>
    <property type="match status" value="1"/>
</dbReference>
<dbReference type="EMBL" id="CAFBMF010000022">
    <property type="protein sequence ID" value="CAB4893486.1"/>
    <property type="molecule type" value="Genomic_DNA"/>
</dbReference>
<dbReference type="InterPro" id="IPR006680">
    <property type="entry name" value="Amidohydro-rel"/>
</dbReference>
<evidence type="ECO:0000313" key="7">
    <source>
        <dbReference type="EMBL" id="CAB4893486.1"/>
    </source>
</evidence>
<evidence type="ECO:0000259" key="2">
    <source>
        <dbReference type="Pfam" id="PF01979"/>
    </source>
</evidence>
<dbReference type="InterPro" id="IPR011059">
    <property type="entry name" value="Metal-dep_hydrolase_composite"/>
</dbReference>
<dbReference type="Gene3D" id="2.30.40.10">
    <property type="entry name" value="Urease, subunit C, domain 1"/>
    <property type="match status" value="1"/>
</dbReference>
<reference evidence="5" key="1">
    <citation type="submission" date="2020-05" db="EMBL/GenBank/DDBJ databases">
        <authorList>
            <person name="Chiriac C."/>
            <person name="Salcher M."/>
            <person name="Ghai R."/>
            <person name="Kavagutti S V."/>
        </authorList>
    </citation>
    <scope>NUCLEOTIDE SEQUENCE</scope>
</reference>
<name>A0A6J6ZWR5_9ZZZZ</name>
<feature type="domain" description="Amidohydrolase-related" evidence="2">
    <location>
        <begin position="57"/>
        <end position="409"/>
    </location>
</feature>
<dbReference type="Pfam" id="PF01979">
    <property type="entry name" value="Amidohydro_1"/>
    <property type="match status" value="1"/>
</dbReference>
<evidence type="ECO:0000256" key="1">
    <source>
        <dbReference type="ARBA" id="ARBA00022801"/>
    </source>
</evidence>
<sequence>MIDIAIINGTVLPMAGRPVINNGVVTITGNSITAVGSADQIDITGAKKVIYARNCAVMPGFCNSHTHIASNLLLRGLLEDVLLFEWLQTMWKLKQNFDEETLYWASMCGLVEMARSGITSFNEHFDAYAVEPQIEALKEIPLRATLGYGFADRGLYASITDYSWKTINNFGNLAAQHHKTRDDLLRIALSPHAVYSCGEEMWRLVREVADAQQVPIHTHLSEGMQEVEYCLETYGLRPVQWLHSLGFLGPDVTAGHCSQLDATDIKLLAETGTKIGHCPVCNAKLGSGTMPLRQVREAGITVGLATDGPASHNASDMFQEMKFAGLIHKTNTGDVEFLKINELLEMSTYQGALAMNRPDTGRLEVGAKADVIVVNLDTAHAQPVYDPMSALVYSTRADDVRHTIVNGRFIMENGRVLGVDEDLIRAKFHEKAHALKVRSLS</sequence>
<dbReference type="CDD" id="cd01298">
    <property type="entry name" value="ATZ_TRZ_like"/>
    <property type="match status" value="1"/>
</dbReference>
<evidence type="ECO:0000313" key="5">
    <source>
        <dbReference type="EMBL" id="CAB4824993.1"/>
    </source>
</evidence>
<dbReference type="GO" id="GO:0016810">
    <property type="term" value="F:hydrolase activity, acting on carbon-nitrogen (but not peptide) bonds"/>
    <property type="evidence" value="ECO:0007669"/>
    <property type="project" value="InterPro"/>
</dbReference>